<gene>
    <name evidence="12" type="ORF">O6P43_007008</name>
</gene>
<dbReference type="GO" id="GO:0006869">
    <property type="term" value="P:lipid transport"/>
    <property type="evidence" value="ECO:0007669"/>
    <property type="project" value="InterPro"/>
</dbReference>
<dbReference type="AlphaFoldDB" id="A0AAD7Q9G5"/>
<feature type="signal peptide" evidence="10">
    <location>
        <begin position="1"/>
        <end position="24"/>
    </location>
</feature>
<evidence type="ECO:0000256" key="9">
    <source>
        <dbReference type="SAM" id="MobiDB-lite"/>
    </source>
</evidence>
<dbReference type="SUPFAM" id="SSF47699">
    <property type="entry name" value="Bifunctional inhibitor/lipid-transfer protein/seed storage 2S albumin"/>
    <property type="match status" value="1"/>
</dbReference>
<dbReference type="Proteomes" id="UP001163823">
    <property type="component" value="Chromosome 3"/>
</dbReference>
<evidence type="ECO:0000313" key="12">
    <source>
        <dbReference type="EMBL" id="KAJ7977367.1"/>
    </source>
</evidence>
<protein>
    <submittedName>
        <fullName evidence="12">Non-specific lipid-transfer protein-like protein family</fullName>
    </submittedName>
</protein>
<dbReference type="GO" id="GO:0098552">
    <property type="term" value="C:side of membrane"/>
    <property type="evidence" value="ECO:0007669"/>
    <property type="project" value="UniProtKB-KW"/>
</dbReference>
<dbReference type="CDD" id="cd00010">
    <property type="entry name" value="AAI_LTSS"/>
    <property type="match status" value="1"/>
</dbReference>
<evidence type="ECO:0000256" key="2">
    <source>
        <dbReference type="ARBA" id="ARBA00009748"/>
    </source>
</evidence>
<evidence type="ECO:0000256" key="6">
    <source>
        <dbReference type="ARBA" id="ARBA00023157"/>
    </source>
</evidence>
<feature type="compositionally biased region" description="Polar residues" evidence="9">
    <location>
        <begin position="167"/>
        <end position="181"/>
    </location>
</feature>
<feature type="domain" description="Bifunctional inhibitor/plant lipid transfer protein/seed storage helical" evidence="11">
    <location>
        <begin position="28"/>
        <end position="105"/>
    </location>
</feature>
<organism evidence="12 13">
    <name type="scientific">Quillaja saponaria</name>
    <name type="common">Soap bark tree</name>
    <dbReference type="NCBI Taxonomy" id="32244"/>
    <lineage>
        <taxon>Eukaryota</taxon>
        <taxon>Viridiplantae</taxon>
        <taxon>Streptophyta</taxon>
        <taxon>Embryophyta</taxon>
        <taxon>Tracheophyta</taxon>
        <taxon>Spermatophyta</taxon>
        <taxon>Magnoliopsida</taxon>
        <taxon>eudicotyledons</taxon>
        <taxon>Gunneridae</taxon>
        <taxon>Pentapetalae</taxon>
        <taxon>rosids</taxon>
        <taxon>fabids</taxon>
        <taxon>Fabales</taxon>
        <taxon>Quillajaceae</taxon>
        <taxon>Quillaja</taxon>
    </lineage>
</organism>
<keyword evidence="8" id="KW-0449">Lipoprotein</keyword>
<dbReference type="InterPro" id="IPR043325">
    <property type="entry name" value="LTSS"/>
</dbReference>
<name>A0AAD7Q9G5_QUISA</name>
<dbReference type="PANTHER" id="PTHR33044">
    <property type="entry name" value="BIFUNCTIONAL INHIBITOR/LIPID-TRANSFER PROTEIN/SEED STORAGE 2S ALBUMIN SUPERFAMILY PROTEIN-RELATED"/>
    <property type="match status" value="1"/>
</dbReference>
<proteinExistence type="inferred from homology"/>
<sequence>MASRGIIFSLLVVLVAFLWTQTAAQLGCTSTLASLAPCLNFITGSSSTPSASCCSQLSNVVQSSPQCLCSVLNGGGAQFGITINQTTALSLPGACKVQTPPVSQCQAAAAPTTSAATPPTNSAATAPAGPTNSAPIAPTTSAASPEGSPAASPADSSDETPDAATTPSASDTPSGAGSKSVPSKDGRTLSNGSIVKARPHLLLFFLFLMSCASAVTKI</sequence>
<evidence type="ECO:0000256" key="10">
    <source>
        <dbReference type="SAM" id="SignalP"/>
    </source>
</evidence>
<comment type="similarity">
    <text evidence="2">Belongs to the plant LTP family.</text>
</comment>
<keyword evidence="4" id="KW-0472">Membrane</keyword>
<evidence type="ECO:0000256" key="1">
    <source>
        <dbReference type="ARBA" id="ARBA00004609"/>
    </source>
</evidence>
<feature type="chain" id="PRO_5042264600" evidence="10">
    <location>
        <begin position="25"/>
        <end position="218"/>
    </location>
</feature>
<feature type="region of interest" description="Disordered" evidence="9">
    <location>
        <begin position="109"/>
        <end position="188"/>
    </location>
</feature>
<dbReference type="KEGG" id="qsa:O6P43_007008"/>
<keyword evidence="6" id="KW-1015">Disulfide bond</keyword>
<dbReference type="Pfam" id="PF14368">
    <property type="entry name" value="LTP_2"/>
    <property type="match status" value="1"/>
</dbReference>
<dbReference type="InterPro" id="IPR036312">
    <property type="entry name" value="Bifun_inhib/LTP/seed_sf"/>
</dbReference>
<dbReference type="GO" id="GO:0008289">
    <property type="term" value="F:lipid binding"/>
    <property type="evidence" value="ECO:0007669"/>
    <property type="project" value="InterPro"/>
</dbReference>
<dbReference type="InterPro" id="IPR000528">
    <property type="entry name" value="Plant_nsLTP"/>
</dbReference>
<dbReference type="Gene3D" id="1.10.110.10">
    <property type="entry name" value="Plant lipid-transfer and hydrophobic proteins"/>
    <property type="match status" value="1"/>
</dbReference>
<evidence type="ECO:0000313" key="13">
    <source>
        <dbReference type="Proteomes" id="UP001163823"/>
    </source>
</evidence>
<evidence type="ECO:0000256" key="4">
    <source>
        <dbReference type="ARBA" id="ARBA00022622"/>
    </source>
</evidence>
<dbReference type="EMBL" id="JARAOO010000003">
    <property type="protein sequence ID" value="KAJ7977367.1"/>
    <property type="molecule type" value="Genomic_DNA"/>
</dbReference>
<dbReference type="SMART" id="SM00499">
    <property type="entry name" value="AAI"/>
    <property type="match status" value="1"/>
</dbReference>
<keyword evidence="7" id="KW-0325">Glycoprotein</keyword>
<dbReference type="PRINTS" id="PR00382">
    <property type="entry name" value="LIPIDTRNSFER"/>
</dbReference>
<comment type="caution">
    <text evidence="12">The sequence shown here is derived from an EMBL/GenBank/DDBJ whole genome shotgun (WGS) entry which is preliminary data.</text>
</comment>
<comment type="subcellular location">
    <subcellularLocation>
        <location evidence="1">Cell membrane</location>
        <topology evidence="1">Lipid-anchor</topology>
        <topology evidence="1">GPI-anchor</topology>
    </subcellularLocation>
</comment>
<reference evidence="12" key="1">
    <citation type="journal article" date="2023" name="Science">
        <title>Elucidation of the pathway for biosynthesis of saponin adjuvants from the soapbark tree.</title>
        <authorList>
            <person name="Reed J."/>
            <person name="Orme A."/>
            <person name="El-Demerdash A."/>
            <person name="Owen C."/>
            <person name="Martin L.B.B."/>
            <person name="Misra R.C."/>
            <person name="Kikuchi S."/>
            <person name="Rejzek M."/>
            <person name="Martin A.C."/>
            <person name="Harkess A."/>
            <person name="Leebens-Mack J."/>
            <person name="Louveau T."/>
            <person name="Stephenson M.J."/>
            <person name="Osbourn A."/>
        </authorList>
    </citation>
    <scope>NUCLEOTIDE SEQUENCE</scope>
    <source>
        <strain evidence="12">S10</strain>
    </source>
</reference>
<evidence type="ECO:0000256" key="5">
    <source>
        <dbReference type="ARBA" id="ARBA00022729"/>
    </source>
</evidence>
<dbReference type="FunFam" id="1.10.110.10:FF:000001">
    <property type="entry name" value="Bifunctional inhibitor/lipid-transfer protein/seed storage 2S albumin superfamily protein"/>
    <property type="match status" value="1"/>
</dbReference>
<keyword evidence="4" id="KW-0336">GPI-anchor</keyword>
<evidence type="ECO:0000256" key="7">
    <source>
        <dbReference type="ARBA" id="ARBA00023180"/>
    </source>
</evidence>
<keyword evidence="5 10" id="KW-0732">Signal</keyword>
<evidence type="ECO:0000256" key="3">
    <source>
        <dbReference type="ARBA" id="ARBA00022475"/>
    </source>
</evidence>
<keyword evidence="3" id="KW-1003">Cell membrane</keyword>
<dbReference type="InterPro" id="IPR016140">
    <property type="entry name" value="Bifunc_inhib/LTP/seed_store"/>
</dbReference>
<evidence type="ECO:0000259" key="11">
    <source>
        <dbReference type="SMART" id="SM00499"/>
    </source>
</evidence>
<feature type="compositionally biased region" description="Low complexity" evidence="9">
    <location>
        <begin position="109"/>
        <end position="155"/>
    </location>
</feature>
<accession>A0AAD7Q9G5</accession>
<dbReference type="GO" id="GO:0005886">
    <property type="term" value="C:plasma membrane"/>
    <property type="evidence" value="ECO:0007669"/>
    <property type="project" value="UniProtKB-SubCell"/>
</dbReference>
<keyword evidence="13" id="KW-1185">Reference proteome</keyword>
<evidence type="ECO:0000256" key="8">
    <source>
        <dbReference type="ARBA" id="ARBA00023288"/>
    </source>
</evidence>